<name>A0A2S6ZYF3_9XANT</name>
<dbReference type="GO" id="GO:0022857">
    <property type="term" value="F:transmembrane transporter activity"/>
    <property type="evidence" value="ECO:0007669"/>
    <property type="project" value="InterPro"/>
</dbReference>
<dbReference type="EMBL" id="MDSL01000027">
    <property type="protein sequence ID" value="PPT98080.1"/>
    <property type="molecule type" value="Genomic_DNA"/>
</dbReference>
<sequence length="401" mass="40841">MTLAEPASMRPRAALVAIIVAQLLGTSLWFSANSAADDLMRQWGVGTSAIGLLTMATQVGFILGTLGLALSGLADRFAASRIFAGCAFAGAACNLGFAVFASDVTTGMVWRFAVGLSLAGVYPIGMKLVVQWAPQHAGKALAWLVGMLTLGTALPQGIKALGGAMPWQTPMVVASTLAVIAALMILRLGHGASAPQGAGGRLAFGAVLQAFALKDFRAAAFGYFGHMWELYALWTLTPLLIARAGLAQALGVSTAALAFAVIAAGAVGCVLGGQLSARIGSARVAALALLVSALCCLALPWVGALSAYAGLALMLVWGASVVADSPQFSALAARACPPAIVGSALSIQNAIGFAITVVAIGLTTRLMETLGLHVAWVLLPGPLLGLLALMPLWRRRPEASA</sequence>
<dbReference type="PANTHER" id="PTHR23521:SF3">
    <property type="entry name" value="MFS TRANSPORTER"/>
    <property type="match status" value="1"/>
</dbReference>
<dbReference type="PANTHER" id="PTHR23521">
    <property type="entry name" value="TRANSPORTER MFS SUPERFAMILY"/>
    <property type="match status" value="1"/>
</dbReference>
<dbReference type="AlphaFoldDB" id="A0A2S6ZYF3"/>
<feature type="transmembrane region" description="Helical" evidence="4">
    <location>
        <begin position="108"/>
        <end position="129"/>
    </location>
</feature>
<evidence type="ECO:0000256" key="1">
    <source>
        <dbReference type="ARBA" id="ARBA00022692"/>
    </source>
</evidence>
<feature type="transmembrane region" description="Helical" evidence="4">
    <location>
        <begin position="46"/>
        <end position="70"/>
    </location>
</feature>
<keyword evidence="2 4" id="KW-1133">Transmembrane helix</keyword>
<protein>
    <submittedName>
        <fullName evidence="6">MFS transporter</fullName>
    </submittedName>
</protein>
<feature type="transmembrane region" description="Helical" evidence="4">
    <location>
        <begin position="141"/>
        <end position="158"/>
    </location>
</feature>
<feature type="transmembrane region" description="Helical" evidence="4">
    <location>
        <begin position="170"/>
        <end position="190"/>
    </location>
</feature>
<evidence type="ECO:0000313" key="7">
    <source>
        <dbReference type="Proteomes" id="UP000238049"/>
    </source>
</evidence>
<dbReference type="PROSITE" id="PS50850">
    <property type="entry name" value="MFS"/>
    <property type="match status" value="1"/>
</dbReference>
<gene>
    <name evidence="6" type="ORF">XarbCFBP7409_13560</name>
</gene>
<evidence type="ECO:0000259" key="5">
    <source>
        <dbReference type="PROSITE" id="PS50850"/>
    </source>
</evidence>
<dbReference type="SUPFAM" id="SSF103473">
    <property type="entry name" value="MFS general substrate transporter"/>
    <property type="match status" value="1"/>
</dbReference>
<evidence type="ECO:0000313" key="6">
    <source>
        <dbReference type="EMBL" id="PPT98080.1"/>
    </source>
</evidence>
<feature type="transmembrane region" description="Helical" evidence="4">
    <location>
        <begin position="245"/>
        <end position="272"/>
    </location>
</feature>
<keyword evidence="1 4" id="KW-0812">Transmembrane</keyword>
<feature type="transmembrane region" description="Helical" evidence="4">
    <location>
        <begin position="284"/>
        <end position="302"/>
    </location>
</feature>
<dbReference type="InterPro" id="IPR020846">
    <property type="entry name" value="MFS_dom"/>
</dbReference>
<feature type="domain" description="Major facilitator superfamily (MFS) profile" evidence="5">
    <location>
        <begin position="13"/>
        <end position="400"/>
    </location>
</feature>
<evidence type="ECO:0000256" key="4">
    <source>
        <dbReference type="SAM" id="Phobius"/>
    </source>
</evidence>
<feature type="transmembrane region" description="Helical" evidence="4">
    <location>
        <begin position="340"/>
        <end position="362"/>
    </location>
</feature>
<proteinExistence type="predicted"/>
<evidence type="ECO:0000256" key="3">
    <source>
        <dbReference type="ARBA" id="ARBA00023136"/>
    </source>
</evidence>
<feature type="transmembrane region" description="Helical" evidence="4">
    <location>
        <begin position="82"/>
        <end position="102"/>
    </location>
</feature>
<organism evidence="6 7">
    <name type="scientific">Xanthomonas arboricola pv. guizotiae</name>
    <dbReference type="NCBI Taxonomy" id="487867"/>
    <lineage>
        <taxon>Bacteria</taxon>
        <taxon>Pseudomonadati</taxon>
        <taxon>Pseudomonadota</taxon>
        <taxon>Gammaproteobacteria</taxon>
        <taxon>Lysobacterales</taxon>
        <taxon>Lysobacteraceae</taxon>
        <taxon>Xanthomonas</taxon>
    </lineage>
</organism>
<accession>A0A2S6ZYF3</accession>
<dbReference type="Pfam" id="PF07690">
    <property type="entry name" value="MFS_1"/>
    <property type="match status" value="1"/>
</dbReference>
<feature type="transmembrane region" description="Helical" evidence="4">
    <location>
        <begin position="374"/>
        <end position="393"/>
    </location>
</feature>
<dbReference type="Gene3D" id="1.20.1250.20">
    <property type="entry name" value="MFS general substrate transporter like domains"/>
    <property type="match status" value="1"/>
</dbReference>
<dbReference type="InterPro" id="IPR011701">
    <property type="entry name" value="MFS"/>
</dbReference>
<dbReference type="InterPro" id="IPR036259">
    <property type="entry name" value="MFS_trans_sf"/>
</dbReference>
<dbReference type="GO" id="GO:0005886">
    <property type="term" value="C:plasma membrane"/>
    <property type="evidence" value="ECO:0007669"/>
    <property type="project" value="TreeGrafter"/>
</dbReference>
<dbReference type="Proteomes" id="UP000238049">
    <property type="component" value="Unassembled WGS sequence"/>
</dbReference>
<comment type="caution">
    <text evidence="6">The sequence shown here is derived from an EMBL/GenBank/DDBJ whole genome shotgun (WGS) entry which is preliminary data.</text>
</comment>
<keyword evidence="3 4" id="KW-0472">Membrane</keyword>
<reference evidence="6 7" key="1">
    <citation type="submission" date="2016-08" db="EMBL/GenBank/DDBJ databases">
        <title>Evolution of the type three secretion system and type three effector repertoires in Xanthomonas.</title>
        <authorList>
            <person name="Merda D."/>
            <person name="Briand M."/>
            <person name="Bosis E."/>
            <person name="Rousseau C."/>
            <person name="Portier P."/>
            <person name="Jacques M.-A."/>
            <person name="Fischer-Le Saux M."/>
        </authorList>
    </citation>
    <scope>NUCLEOTIDE SEQUENCE [LARGE SCALE GENOMIC DNA]</scope>
    <source>
        <strain evidence="6 7">CFBP 7409</strain>
    </source>
</reference>
<evidence type="ECO:0000256" key="2">
    <source>
        <dbReference type="ARBA" id="ARBA00022989"/>
    </source>
</evidence>